<keyword evidence="4" id="KW-1134">Transmembrane beta strand</keyword>
<accession>C1DU86</accession>
<dbReference type="AlphaFoldDB" id="C1DU86"/>
<dbReference type="GO" id="GO:1990281">
    <property type="term" value="C:efflux pump complex"/>
    <property type="evidence" value="ECO:0007669"/>
    <property type="project" value="TreeGrafter"/>
</dbReference>
<keyword evidence="3" id="KW-0813">Transport</keyword>
<dbReference type="Proteomes" id="UP000001369">
    <property type="component" value="Chromosome"/>
</dbReference>
<evidence type="ECO:0000256" key="1">
    <source>
        <dbReference type="ARBA" id="ARBA00004442"/>
    </source>
</evidence>
<dbReference type="PANTHER" id="PTHR30026">
    <property type="entry name" value="OUTER MEMBRANE PROTEIN TOLC"/>
    <property type="match status" value="1"/>
</dbReference>
<dbReference type="GO" id="GO:0015288">
    <property type="term" value="F:porin activity"/>
    <property type="evidence" value="ECO:0007669"/>
    <property type="project" value="TreeGrafter"/>
</dbReference>
<dbReference type="InterPro" id="IPR051906">
    <property type="entry name" value="TolC-like"/>
</dbReference>
<dbReference type="EMBL" id="CP001229">
    <property type="protein sequence ID" value="ACN98815.1"/>
    <property type="molecule type" value="Genomic_DNA"/>
</dbReference>
<dbReference type="HOGENOM" id="CLU_709645_0_0_0"/>
<evidence type="ECO:0000256" key="3">
    <source>
        <dbReference type="ARBA" id="ARBA00022448"/>
    </source>
</evidence>
<evidence type="ECO:0000256" key="7">
    <source>
        <dbReference type="ARBA" id="ARBA00023237"/>
    </source>
</evidence>
<organism evidence="8 9">
    <name type="scientific">Sulfurihydrogenibium azorense (strain DSM 15241 / OCM 825 / Az-Fu1)</name>
    <dbReference type="NCBI Taxonomy" id="204536"/>
    <lineage>
        <taxon>Bacteria</taxon>
        <taxon>Pseudomonadati</taxon>
        <taxon>Aquificota</taxon>
        <taxon>Aquificia</taxon>
        <taxon>Aquificales</taxon>
        <taxon>Hydrogenothermaceae</taxon>
        <taxon>Sulfurihydrogenibium</taxon>
    </lineage>
</organism>
<dbReference type="KEGG" id="saf:SULAZ_0688"/>
<protein>
    <submittedName>
        <fullName evidence="8">Outer membrane efflux protein</fullName>
    </submittedName>
</protein>
<dbReference type="OrthoDB" id="10026at2"/>
<keyword evidence="6" id="KW-0472">Membrane</keyword>
<dbReference type="STRING" id="204536.SULAZ_0688"/>
<dbReference type="GO" id="GO:0015562">
    <property type="term" value="F:efflux transmembrane transporter activity"/>
    <property type="evidence" value="ECO:0007669"/>
    <property type="project" value="InterPro"/>
</dbReference>
<proteinExistence type="inferred from homology"/>
<dbReference type="SUPFAM" id="SSF56954">
    <property type="entry name" value="Outer membrane efflux proteins (OEP)"/>
    <property type="match status" value="1"/>
</dbReference>
<sequence length="386" mass="44951">MHYVIFILIFFVFAKAETFDEIVSRIDNNPYILSNKSLVESYEGKIIKAKSFSNPDGYIQFGRLVGGNSSATITEFYISQPLKLYNQRKYNIESAVSEKLYQSLQFDSFKRKYLSVLYQSFYEALYNKELLKIAENEANLSKEFFNFTEKVYKLGEASKLDFLKAQREYQLSISKLNQQKLLYLESLKSLSSLVGYEIKDVEGDFYHVRDIKTIDFLSLPEIKSFDEKIKSLQALEKYYKALSYPQISVGVIAKEYSNDKYESGLVVNFTLPVFYRNLGEIVSVKNQKASYTSLKDYTVNSLKIKYSSILESYKSDLDLISQLNESIETAKNELNLAEKSYKLKTISLFEFFNIKALYFETLKYKLEIYKHLHQLYSKYLEIGGSL</sequence>
<dbReference type="Gene3D" id="1.20.1600.10">
    <property type="entry name" value="Outer membrane efflux proteins (OEP)"/>
    <property type="match status" value="1"/>
</dbReference>
<dbReference type="GO" id="GO:0009279">
    <property type="term" value="C:cell outer membrane"/>
    <property type="evidence" value="ECO:0007669"/>
    <property type="project" value="UniProtKB-SubCell"/>
</dbReference>
<gene>
    <name evidence="8" type="ordered locus">SULAZ_0688</name>
</gene>
<evidence type="ECO:0000256" key="6">
    <source>
        <dbReference type="ARBA" id="ARBA00023136"/>
    </source>
</evidence>
<comment type="similarity">
    <text evidence="2">Belongs to the outer membrane factor (OMF) (TC 1.B.17) family.</text>
</comment>
<evidence type="ECO:0000313" key="9">
    <source>
        <dbReference type="Proteomes" id="UP000001369"/>
    </source>
</evidence>
<dbReference type="Pfam" id="PF02321">
    <property type="entry name" value="OEP"/>
    <property type="match status" value="1"/>
</dbReference>
<dbReference type="InterPro" id="IPR003423">
    <property type="entry name" value="OMP_efflux"/>
</dbReference>
<evidence type="ECO:0000256" key="5">
    <source>
        <dbReference type="ARBA" id="ARBA00022692"/>
    </source>
</evidence>
<reference evidence="8 9" key="1">
    <citation type="journal article" date="2009" name="J. Bacteriol.">
        <title>Complete and draft genome sequences of six members of the Aquificales.</title>
        <authorList>
            <person name="Reysenbach A.L."/>
            <person name="Hamamura N."/>
            <person name="Podar M."/>
            <person name="Griffiths E."/>
            <person name="Ferreira S."/>
            <person name="Hochstein R."/>
            <person name="Heidelberg J."/>
            <person name="Johnson J."/>
            <person name="Mead D."/>
            <person name="Pohorille A."/>
            <person name="Sarmiento M."/>
            <person name="Schweighofer K."/>
            <person name="Seshadri R."/>
            <person name="Voytek M.A."/>
        </authorList>
    </citation>
    <scope>NUCLEOTIDE SEQUENCE [LARGE SCALE GENOMIC DNA]</scope>
    <source>
        <strain evidence="9">Az-Fu1 / DSM 15241 / OCM 825</strain>
    </source>
</reference>
<keyword evidence="5" id="KW-0812">Transmembrane</keyword>
<keyword evidence="9" id="KW-1185">Reference proteome</keyword>
<dbReference type="PANTHER" id="PTHR30026:SF20">
    <property type="entry name" value="OUTER MEMBRANE PROTEIN TOLC"/>
    <property type="match status" value="1"/>
</dbReference>
<comment type="subcellular location">
    <subcellularLocation>
        <location evidence="1">Cell outer membrane</location>
    </subcellularLocation>
</comment>
<dbReference type="eggNOG" id="COG1538">
    <property type="taxonomic scope" value="Bacteria"/>
</dbReference>
<keyword evidence="7" id="KW-0998">Cell outer membrane</keyword>
<dbReference type="RefSeq" id="WP_012674136.1">
    <property type="nucleotide sequence ID" value="NC_012438.1"/>
</dbReference>
<evidence type="ECO:0000256" key="2">
    <source>
        <dbReference type="ARBA" id="ARBA00007613"/>
    </source>
</evidence>
<evidence type="ECO:0000256" key="4">
    <source>
        <dbReference type="ARBA" id="ARBA00022452"/>
    </source>
</evidence>
<name>C1DU86_SULAA</name>
<evidence type="ECO:0000313" key="8">
    <source>
        <dbReference type="EMBL" id="ACN98815.1"/>
    </source>
</evidence>